<evidence type="ECO:0000256" key="1">
    <source>
        <dbReference type="ARBA" id="ARBA00004325"/>
    </source>
</evidence>
<evidence type="ECO:0000313" key="11">
    <source>
        <dbReference type="EMBL" id="ACV72081.1"/>
    </source>
</evidence>
<geneLocation type="mitochondrion" evidence="11"/>
<evidence type="ECO:0000256" key="6">
    <source>
        <dbReference type="ARBA" id="ARBA00023136"/>
    </source>
</evidence>
<dbReference type="GO" id="GO:0031966">
    <property type="term" value="C:mitochondrial membrane"/>
    <property type="evidence" value="ECO:0007669"/>
    <property type="project" value="UniProtKB-SubCell"/>
</dbReference>
<dbReference type="RefSeq" id="YP_003495133.1">
    <property type="nucleotide sequence ID" value="NC_013935.1"/>
</dbReference>
<comment type="subcellular location">
    <subcellularLocation>
        <location evidence="1">Mitochondrion membrane</location>
    </subcellularLocation>
</comment>
<comment type="similarity">
    <text evidence="2">Belongs to the ATPase protein YMF19 family.</text>
</comment>
<keyword evidence="3 9" id="KW-0812">Transmembrane</keyword>
<dbReference type="InterPro" id="IPR003319">
    <property type="entry name" value="YMF19-like_N"/>
</dbReference>
<keyword evidence="7" id="KW-0066">ATP synthesis</keyword>
<protein>
    <submittedName>
        <fullName evidence="11">ATP synthase F0 subunit 8</fullName>
    </submittedName>
</protein>
<dbReference type="GeneID" id="8847162"/>
<evidence type="ECO:0000256" key="5">
    <source>
        <dbReference type="ARBA" id="ARBA00023128"/>
    </source>
</evidence>
<evidence type="ECO:0000256" key="7">
    <source>
        <dbReference type="ARBA" id="ARBA00023310"/>
    </source>
</evidence>
<proteinExistence type="inferred from homology"/>
<keyword evidence="4 9" id="KW-1133">Transmembrane helix</keyword>
<dbReference type="AlphaFoldDB" id="D3W6W9"/>
<organism evidence="11">
    <name type="scientific">Pycnococcus provasolii</name>
    <dbReference type="NCBI Taxonomy" id="41880"/>
    <lineage>
        <taxon>Eukaryota</taxon>
        <taxon>Viridiplantae</taxon>
        <taxon>Chlorophyta</taxon>
        <taxon>Pseudoscourfieldiophyceae</taxon>
        <taxon>Pseudoscourfieldiales</taxon>
        <taxon>Pycnococcaceae</taxon>
        <taxon>Pycnococcus</taxon>
    </lineage>
</organism>
<accession>D3W6W9</accession>
<name>D3W6W9_9CHLO</name>
<reference evidence="11" key="1">
    <citation type="journal article" date="2010" name="J. Mol. Evol.">
        <title>A Deviant Genetic Code in the Reduced Mitochondrial Genome of the Picoplanktonic Green Alga Pycnococcus provasolii.</title>
        <authorList>
            <person name="Turmel M."/>
            <person name="Otis C."/>
            <person name="Lemieux C."/>
        </authorList>
    </citation>
    <scope>NUCLEOTIDE SEQUENCE</scope>
    <source>
        <strain evidence="11">CCMP 1203</strain>
    </source>
</reference>
<feature type="region of interest" description="Disordered" evidence="8">
    <location>
        <begin position="147"/>
        <end position="173"/>
    </location>
</feature>
<evidence type="ECO:0000256" key="2">
    <source>
        <dbReference type="ARBA" id="ARBA00010946"/>
    </source>
</evidence>
<keyword evidence="6 9" id="KW-0472">Membrane</keyword>
<feature type="transmembrane region" description="Helical" evidence="9">
    <location>
        <begin position="12"/>
        <end position="32"/>
    </location>
</feature>
<keyword evidence="5 11" id="KW-0496">Mitochondrion</keyword>
<feature type="domain" description="ATP synthase YMF19-like N-terminal" evidence="10">
    <location>
        <begin position="2"/>
        <end position="63"/>
    </location>
</feature>
<sequence length="173" mass="19810">MPQLDLVSYFSQFFWLFFFFSFFYLFSIRRILPRLARVYKFRQEQQSSSNFSENPFSPSADCKFGFSRVFLSAFFMKTKFYESFNANLGCEVYGVRTLSRSFSGIFCISPIVAYATGVGADSRSRTGFVTQAAVFYLLTWEGTPSISKPAVSEQKKPVSSKGKKSSAKRTKKR</sequence>
<evidence type="ECO:0000256" key="8">
    <source>
        <dbReference type="SAM" id="MobiDB-lite"/>
    </source>
</evidence>
<dbReference type="Pfam" id="PF02326">
    <property type="entry name" value="YMF19"/>
    <property type="match status" value="1"/>
</dbReference>
<evidence type="ECO:0000256" key="9">
    <source>
        <dbReference type="SAM" id="Phobius"/>
    </source>
</evidence>
<feature type="compositionally biased region" description="Basic residues" evidence="8">
    <location>
        <begin position="161"/>
        <end position="173"/>
    </location>
</feature>
<gene>
    <name evidence="11" type="primary">atp8</name>
</gene>
<evidence type="ECO:0000256" key="3">
    <source>
        <dbReference type="ARBA" id="ARBA00022692"/>
    </source>
</evidence>
<evidence type="ECO:0000256" key="4">
    <source>
        <dbReference type="ARBA" id="ARBA00022989"/>
    </source>
</evidence>
<dbReference type="GO" id="GO:0006754">
    <property type="term" value="P:ATP biosynthetic process"/>
    <property type="evidence" value="ECO:0007669"/>
    <property type="project" value="UniProtKB-KW"/>
</dbReference>
<dbReference type="EMBL" id="GQ497137">
    <property type="protein sequence ID" value="ACV72081.1"/>
    <property type="molecule type" value="Genomic_DNA"/>
</dbReference>
<evidence type="ECO:0000259" key="10">
    <source>
        <dbReference type="Pfam" id="PF02326"/>
    </source>
</evidence>